<feature type="binding site" evidence="4">
    <location>
        <position position="22"/>
    </location>
    <ligand>
        <name>Zn(2+)</name>
        <dbReference type="ChEBI" id="CHEBI:29105"/>
        <label>1</label>
    </ligand>
</feature>
<dbReference type="OrthoDB" id="9795018at2"/>
<feature type="binding site" evidence="4">
    <location>
        <position position="188"/>
    </location>
    <ligand>
        <name>Zn(2+)</name>
        <dbReference type="ChEBI" id="CHEBI:29105"/>
        <label>2</label>
    </ligand>
</feature>
<dbReference type="PROSITE" id="PS51347">
    <property type="entry name" value="PHOSPHOTRIESTERASE_2"/>
    <property type="match status" value="1"/>
</dbReference>
<dbReference type="Pfam" id="PF02126">
    <property type="entry name" value="PTE"/>
    <property type="match status" value="1"/>
</dbReference>
<comment type="similarity">
    <text evidence="5">Belongs to the metallo-dependent hydrolases superfamily. Phosphotriesterase family.</text>
</comment>
<dbReference type="PANTHER" id="PTHR10819:SF3">
    <property type="entry name" value="PHOSPHOTRIESTERASE-RELATED PROTEIN"/>
    <property type="match status" value="1"/>
</dbReference>
<dbReference type="PIRSF" id="PIRSF016839">
    <property type="entry name" value="PhP"/>
    <property type="match status" value="1"/>
</dbReference>
<keyword evidence="2" id="KW-0378">Hydrolase</keyword>
<gene>
    <name evidence="6" type="ORF">DMA12_27195</name>
</gene>
<dbReference type="InterPro" id="IPR001559">
    <property type="entry name" value="Phosphotriesterase"/>
</dbReference>
<feature type="modified residue" description="N6-carboxylysine" evidence="3 5">
    <location>
        <position position="155"/>
    </location>
</feature>
<dbReference type="EMBL" id="QHHU01000040">
    <property type="protein sequence ID" value="RSM40369.1"/>
    <property type="molecule type" value="Genomic_DNA"/>
</dbReference>
<dbReference type="GO" id="GO:0016787">
    <property type="term" value="F:hydrolase activity"/>
    <property type="evidence" value="ECO:0007669"/>
    <property type="project" value="UniProtKB-KW"/>
</dbReference>
<name>A0A428WB82_AMYBA</name>
<evidence type="ECO:0000256" key="4">
    <source>
        <dbReference type="PIRSR" id="PIRSR601559-51"/>
    </source>
</evidence>
<keyword evidence="1 4" id="KW-0479">Metal-binding</keyword>
<evidence type="ECO:0000256" key="3">
    <source>
        <dbReference type="PIRSR" id="PIRSR601559-50"/>
    </source>
</evidence>
<keyword evidence="7" id="KW-1185">Reference proteome</keyword>
<feature type="binding site" evidence="4">
    <location>
        <position position="24"/>
    </location>
    <ligand>
        <name>Zn(2+)</name>
        <dbReference type="ChEBI" id="CHEBI:29105"/>
        <label>1</label>
    </ligand>
</feature>
<dbReference type="AlphaFoldDB" id="A0A428WB82"/>
<dbReference type="InterPro" id="IPR032466">
    <property type="entry name" value="Metal_Hydrolase"/>
</dbReference>
<dbReference type="PANTHER" id="PTHR10819">
    <property type="entry name" value="PHOSPHOTRIESTERASE-RELATED"/>
    <property type="match status" value="1"/>
</dbReference>
<feature type="binding site" evidence="4">
    <location>
        <position position="216"/>
    </location>
    <ligand>
        <name>Zn(2+)</name>
        <dbReference type="ChEBI" id="CHEBI:29105"/>
        <label>2</label>
    </ligand>
</feature>
<feature type="binding site" description="via carbamate group" evidence="4">
    <location>
        <position position="155"/>
    </location>
    <ligand>
        <name>Zn(2+)</name>
        <dbReference type="ChEBI" id="CHEBI:29105"/>
        <label>2</label>
    </ligand>
</feature>
<evidence type="ECO:0000256" key="1">
    <source>
        <dbReference type="ARBA" id="ARBA00022723"/>
    </source>
</evidence>
<evidence type="ECO:0000313" key="6">
    <source>
        <dbReference type="EMBL" id="RSM40369.1"/>
    </source>
</evidence>
<dbReference type="GO" id="GO:0008270">
    <property type="term" value="F:zinc ion binding"/>
    <property type="evidence" value="ECO:0007669"/>
    <property type="project" value="InterPro"/>
</dbReference>
<dbReference type="Proteomes" id="UP000286716">
    <property type="component" value="Unassembled WGS sequence"/>
</dbReference>
<feature type="binding site" evidence="4">
    <location>
        <position position="273"/>
    </location>
    <ligand>
        <name>Zn(2+)</name>
        <dbReference type="ChEBI" id="CHEBI:29105"/>
        <label>1</label>
    </ligand>
</feature>
<organism evidence="6 7">
    <name type="scientific">Amycolatopsis balhimycina DSM 5908</name>
    <dbReference type="NCBI Taxonomy" id="1081091"/>
    <lineage>
        <taxon>Bacteria</taxon>
        <taxon>Bacillati</taxon>
        <taxon>Actinomycetota</taxon>
        <taxon>Actinomycetes</taxon>
        <taxon>Pseudonocardiales</taxon>
        <taxon>Pseudonocardiaceae</taxon>
        <taxon>Amycolatopsis</taxon>
    </lineage>
</organism>
<reference evidence="6 7" key="1">
    <citation type="submission" date="2018-05" db="EMBL/GenBank/DDBJ databases">
        <title>Evolution of GPA BGCs.</title>
        <authorList>
            <person name="Waglechner N."/>
            <person name="Wright G.D."/>
        </authorList>
    </citation>
    <scope>NUCLEOTIDE SEQUENCE [LARGE SCALE GENOMIC DNA]</scope>
    <source>
        <strain evidence="6 7">DSM 5908</strain>
    </source>
</reference>
<dbReference type="RefSeq" id="WP_020638722.1">
    <property type="nucleotide sequence ID" value="NZ_QHHU01000040.1"/>
</dbReference>
<evidence type="ECO:0000256" key="2">
    <source>
        <dbReference type="ARBA" id="ARBA00022801"/>
    </source>
</evidence>
<evidence type="ECO:0000256" key="5">
    <source>
        <dbReference type="PROSITE-ProRule" id="PRU00679"/>
    </source>
</evidence>
<feature type="binding site" description="via carbamate group" evidence="4">
    <location>
        <position position="155"/>
    </location>
    <ligand>
        <name>Zn(2+)</name>
        <dbReference type="ChEBI" id="CHEBI:29105"/>
        <label>1</label>
    </ligand>
</feature>
<comment type="cofactor">
    <cofactor evidence="4">
        <name>a divalent metal cation</name>
        <dbReference type="ChEBI" id="CHEBI:60240"/>
    </cofactor>
    <text evidence="4">Binds 2 divalent metal cations per subunit.</text>
</comment>
<dbReference type="SUPFAM" id="SSF51556">
    <property type="entry name" value="Metallo-dependent hydrolases"/>
    <property type="match status" value="1"/>
</dbReference>
<dbReference type="Gene3D" id="3.20.20.140">
    <property type="entry name" value="Metal-dependent hydrolases"/>
    <property type="match status" value="1"/>
</dbReference>
<comment type="caution">
    <text evidence="6">The sequence shown here is derived from an EMBL/GenBank/DDBJ whole genome shotgun (WGS) entry which is preliminary data.</text>
</comment>
<evidence type="ECO:0000313" key="7">
    <source>
        <dbReference type="Proteomes" id="UP000286716"/>
    </source>
</evidence>
<sequence>MSFVRTIQGDVDPSSLGVVNCHDHLIRVGAGEVFLDADHLLDDVDKAVEEASYFVKASQDWVAGGTVIDMCPSACGRSVTKLAEVDSRVDGLQIVVATGFHQEKVYLETRTSWVNQYSVNQIADLLIADIVEGVDAHDYMGPIVERTKHKAGVIKFASAYGKITEWEHKTLEAVAIAAKETGCPINTHTSAGTAALEQAKAFVKLGVDPAKVAIGHVQRNNDVWYLSQITKLGCYLELDGTSRIKYLPDSSRVMIVKGLTELGYGKQLLLGTDSGKRSYQKAYGSVTGMDFDPAVFAPRLLDEGFDRDVVLDLLVNNAQTFFQFGQGRQQ</sequence>
<accession>A0A428WB82</accession>
<proteinExistence type="inferred from homology"/>
<protein>
    <submittedName>
        <fullName evidence="6">Phosphotriesterase</fullName>
    </submittedName>
</protein>